<dbReference type="AlphaFoldDB" id="A0A9W6TJV1"/>
<keyword evidence="2" id="KW-1185">Reference proteome</keyword>
<sequence>MDDAVQRTILKEMDDAERRIHNIINRRGCTLIFSNRMSCKKLKSSTSPDKSTNIFTPDQQERLSRAWIKVVNETTAYDIALTQEIMNDLHHEIGSSFWEWVQEEYTNSEQGGRERSIGELHSQWVSTMPSLVDFLALFCHKWVDSRLSSQDAEASREEAFSSGQNAFKEKHGYPFPQENTARLLVHHAKWRTLIKPLLMPEENHYEQVAKVTMSKLRESPRGVTQRAKSVATNGRSARCVRQCQGNDAEKSTVWAEAGLSRLSESNDEKKLEVMERQLDLDIMTCDEAGLSVEAKEYLRLQRAQILRKIRLQTGQQEQM</sequence>
<dbReference type="EMBL" id="BSXT01000012">
    <property type="protein sequence ID" value="GMF14706.1"/>
    <property type="molecule type" value="Genomic_DNA"/>
</dbReference>
<name>A0A9W6TJV1_9STRA</name>
<organism evidence="1 2">
    <name type="scientific">Phytophthora fragariaefolia</name>
    <dbReference type="NCBI Taxonomy" id="1490495"/>
    <lineage>
        <taxon>Eukaryota</taxon>
        <taxon>Sar</taxon>
        <taxon>Stramenopiles</taxon>
        <taxon>Oomycota</taxon>
        <taxon>Peronosporomycetes</taxon>
        <taxon>Peronosporales</taxon>
        <taxon>Peronosporaceae</taxon>
        <taxon>Phytophthora</taxon>
    </lineage>
</organism>
<gene>
    <name evidence="1" type="ORF">Pfra01_000015000</name>
</gene>
<evidence type="ECO:0000313" key="2">
    <source>
        <dbReference type="Proteomes" id="UP001165121"/>
    </source>
</evidence>
<dbReference type="OrthoDB" id="125168at2759"/>
<reference evidence="1" key="1">
    <citation type="submission" date="2023-04" db="EMBL/GenBank/DDBJ databases">
        <title>Phytophthora fragariaefolia NBRC 109709.</title>
        <authorList>
            <person name="Ichikawa N."/>
            <person name="Sato H."/>
            <person name="Tonouchi N."/>
        </authorList>
    </citation>
    <scope>NUCLEOTIDE SEQUENCE</scope>
    <source>
        <strain evidence="1">NBRC 109709</strain>
    </source>
</reference>
<accession>A0A9W6TJV1</accession>
<protein>
    <submittedName>
        <fullName evidence="1">Unnamed protein product</fullName>
    </submittedName>
</protein>
<comment type="caution">
    <text evidence="1">The sequence shown here is derived from an EMBL/GenBank/DDBJ whole genome shotgun (WGS) entry which is preliminary data.</text>
</comment>
<dbReference type="Proteomes" id="UP001165121">
    <property type="component" value="Unassembled WGS sequence"/>
</dbReference>
<proteinExistence type="predicted"/>
<evidence type="ECO:0000313" key="1">
    <source>
        <dbReference type="EMBL" id="GMF14706.1"/>
    </source>
</evidence>